<dbReference type="PANTHER" id="PTHR42760">
    <property type="entry name" value="SHORT-CHAIN DEHYDROGENASES/REDUCTASES FAMILY MEMBER"/>
    <property type="match status" value="1"/>
</dbReference>
<dbReference type="Pfam" id="PF13561">
    <property type="entry name" value="adh_short_C2"/>
    <property type="match status" value="1"/>
</dbReference>
<dbReference type="KEGG" id="apuu:APUU_51543A"/>
<dbReference type="InterPro" id="IPR002347">
    <property type="entry name" value="SDR_fam"/>
</dbReference>
<organism evidence="4 5">
    <name type="scientific">Aspergillus puulaauensis</name>
    <dbReference type="NCBI Taxonomy" id="1220207"/>
    <lineage>
        <taxon>Eukaryota</taxon>
        <taxon>Fungi</taxon>
        <taxon>Dikarya</taxon>
        <taxon>Ascomycota</taxon>
        <taxon>Pezizomycotina</taxon>
        <taxon>Eurotiomycetes</taxon>
        <taxon>Eurotiomycetidae</taxon>
        <taxon>Eurotiales</taxon>
        <taxon>Aspergillaceae</taxon>
        <taxon>Aspergillus</taxon>
    </lineage>
</organism>
<keyword evidence="5" id="KW-1185">Reference proteome</keyword>
<dbReference type="RefSeq" id="XP_041559026.1">
    <property type="nucleotide sequence ID" value="XM_041706663.1"/>
</dbReference>
<gene>
    <name evidence="4" type="ORF">APUU_51543A</name>
</gene>
<dbReference type="SUPFAM" id="SSF51735">
    <property type="entry name" value="NAD(P)-binding Rossmann-fold domains"/>
    <property type="match status" value="1"/>
</dbReference>
<dbReference type="EMBL" id="AP024447">
    <property type="protein sequence ID" value="BCS26832.1"/>
    <property type="molecule type" value="Genomic_DNA"/>
</dbReference>
<keyword evidence="3" id="KW-0560">Oxidoreductase</keyword>
<dbReference type="PANTHER" id="PTHR42760:SF115">
    <property type="entry name" value="3-OXOACYL-[ACYL-CARRIER-PROTEIN] REDUCTASE FABG"/>
    <property type="match status" value="1"/>
</dbReference>
<protein>
    <submittedName>
        <fullName evidence="4">Uncharacterized protein</fullName>
    </submittedName>
</protein>
<evidence type="ECO:0000256" key="3">
    <source>
        <dbReference type="ARBA" id="ARBA00023002"/>
    </source>
</evidence>
<evidence type="ECO:0000256" key="1">
    <source>
        <dbReference type="ARBA" id="ARBA00006484"/>
    </source>
</evidence>
<dbReference type="PRINTS" id="PR00081">
    <property type="entry name" value="GDHRDH"/>
</dbReference>
<evidence type="ECO:0000313" key="4">
    <source>
        <dbReference type="EMBL" id="BCS26832.1"/>
    </source>
</evidence>
<reference evidence="4" key="1">
    <citation type="submission" date="2021-01" db="EMBL/GenBank/DDBJ databases">
        <authorList>
            <consortium name="Aspergillus puulaauensis MK2 genome sequencing consortium"/>
            <person name="Kazuki M."/>
            <person name="Futagami T."/>
        </authorList>
    </citation>
    <scope>NUCLEOTIDE SEQUENCE</scope>
    <source>
        <strain evidence="4">MK2</strain>
    </source>
</reference>
<accession>A0A7R8AQ96</accession>
<dbReference type="OrthoDB" id="37659at2759"/>
<dbReference type="AlphaFoldDB" id="A0A7R8AQ96"/>
<dbReference type="Gene3D" id="3.40.50.720">
    <property type="entry name" value="NAD(P)-binding Rossmann-like Domain"/>
    <property type="match status" value="1"/>
</dbReference>
<name>A0A7R8AQ96_9EURO</name>
<evidence type="ECO:0000256" key="2">
    <source>
        <dbReference type="ARBA" id="ARBA00022857"/>
    </source>
</evidence>
<reference evidence="4" key="2">
    <citation type="submission" date="2021-02" db="EMBL/GenBank/DDBJ databases">
        <title>Aspergillus puulaauensis MK2 genome sequence.</title>
        <authorList>
            <person name="Futagami T."/>
            <person name="Mori K."/>
            <person name="Kadooka C."/>
            <person name="Tanaka T."/>
        </authorList>
    </citation>
    <scope>NUCLEOTIDE SEQUENCE</scope>
    <source>
        <strain evidence="4">MK2</strain>
    </source>
</reference>
<dbReference type="PROSITE" id="PS00061">
    <property type="entry name" value="ADH_SHORT"/>
    <property type="match status" value="1"/>
</dbReference>
<proteinExistence type="inferred from homology"/>
<evidence type="ECO:0000313" key="5">
    <source>
        <dbReference type="Proteomes" id="UP000654913"/>
    </source>
</evidence>
<keyword evidence="2" id="KW-0521">NADP</keyword>
<dbReference type="PRINTS" id="PR00080">
    <property type="entry name" value="SDRFAMILY"/>
</dbReference>
<dbReference type="GO" id="GO:0044550">
    <property type="term" value="P:secondary metabolite biosynthetic process"/>
    <property type="evidence" value="ECO:0007669"/>
    <property type="project" value="UniProtKB-ARBA"/>
</dbReference>
<dbReference type="GO" id="GO:0016616">
    <property type="term" value="F:oxidoreductase activity, acting on the CH-OH group of donors, NAD or NADP as acceptor"/>
    <property type="evidence" value="ECO:0007669"/>
    <property type="project" value="TreeGrafter"/>
</dbReference>
<dbReference type="Proteomes" id="UP000654913">
    <property type="component" value="Chromosome 5"/>
</dbReference>
<comment type="similarity">
    <text evidence="1">Belongs to the short-chain dehydrogenases/reductases (SDR) family.</text>
</comment>
<sequence length="302" mass="32508">MARIPVADMFSLAGKTAIVTGGSVYPGHNTLLRGIVLIAVTATQPLAAEMSRAMAEAGADIVAIVSPWDPAERELEESIRATGRSLRVWSADVGNITALRTCFGDIWKDSIVPDILLNFSTINRRGTVEEMTDESIDLVSQEDKFFSIGDMCSPVFLAQIFAVNLKGAYVAAQEFGSRLLNLRRPGKIINFASLTAHLPMTHVSAYAAAKAGVLQMTRAMSNEWAPRGIQVNCISPGYSKTAMTSSLTDQYPEMDGYITGRTPSGRWGTPYDFRGVVVFLSTPASDFVTGTTVVVDGGLMAR</sequence>
<dbReference type="InterPro" id="IPR036291">
    <property type="entry name" value="NAD(P)-bd_dom_sf"/>
</dbReference>
<dbReference type="InterPro" id="IPR020904">
    <property type="entry name" value="Sc_DH/Rdtase_CS"/>
</dbReference>
<dbReference type="GeneID" id="64976837"/>